<reference evidence="1" key="1">
    <citation type="submission" date="2023-03" db="EMBL/GenBank/DDBJ databases">
        <authorList>
            <person name="Steffen K."/>
            <person name="Cardenas P."/>
        </authorList>
    </citation>
    <scope>NUCLEOTIDE SEQUENCE</scope>
</reference>
<comment type="caution">
    <text evidence="1">The sequence shown here is derived from an EMBL/GenBank/DDBJ whole genome shotgun (WGS) entry which is preliminary data.</text>
</comment>
<evidence type="ECO:0000313" key="1">
    <source>
        <dbReference type="EMBL" id="CAI8009288.1"/>
    </source>
</evidence>
<dbReference type="AlphaFoldDB" id="A0AA35REL1"/>
<organism evidence="1 2">
    <name type="scientific">Geodia barretti</name>
    <name type="common">Barrett's horny sponge</name>
    <dbReference type="NCBI Taxonomy" id="519541"/>
    <lineage>
        <taxon>Eukaryota</taxon>
        <taxon>Metazoa</taxon>
        <taxon>Porifera</taxon>
        <taxon>Demospongiae</taxon>
        <taxon>Heteroscleromorpha</taxon>
        <taxon>Tetractinellida</taxon>
        <taxon>Astrophorina</taxon>
        <taxon>Geodiidae</taxon>
        <taxon>Geodia</taxon>
    </lineage>
</organism>
<dbReference type="Proteomes" id="UP001174909">
    <property type="component" value="Unassembled WGS sequence"/>
</dbReference>
<evidence type="ECO:0000313" key="2">
    <source>
        <dbReference type="Proteomes" id="UP001174909"/>
    </source>
</evidence>
<name>A0AA35REL1_GEOBA</name>
<protein>
    <submittedName>
        <fullName evidence="1">Uncharacterized protein</fullName>
    </submittedName>
</protein>
<keyword evidence="2" id="KW-1185">Reference proteome</keyword>
<dbReference type="EMBL" id="CASHTH010000940">
    <property type="protein sequence ID" value="CAI8009288.1"/>
    <property type="molecule type" value="Genomic_DNA"/>
</dbReference>
<accession>A0AA35REL1</accession>
<proteinExistence type="predicted"/>
<gene>
    <name evidence="1" type="ORF">GBAR_LOCUS6266</name>
</gene>
<sequence>MNVLKGWPGVTTTAWISETGIPTATSAPVGMALPSAKTFTVATVGMLSLK</sequence>